<evidence type="ECO:0000313" key="3">
    <source>
        <dbReference type="Proteomes" id="UP000076842"/>
    </source>
</evidence>
<feature type="signal peptide" evidence="1">
    <location>
        <begin position="1"/>
        <end position="18"/>
    </location>
</feature>
<evidence type="ECO:0008006" key="4">
    <source>
        <dbReference type="Google" id="ProtNLM"/>
    </source>
</evidence>
<reference evidence="2 3" key="1">
    <citation type="journal article" date="2016" name="Mol. Biol. Evol.">
        <title>Comparative Genomics of Early-Diverging Mushroom-Forming Fungi Provides Insights into the Origins of Lignocellulose Decay Capabilities.</title>
        <authorList>
            <person name="Nagy L.G."/>
            <person name="Riley R."/>
            <person name="Tritt A."/>
            <person name="Adam C."/>
            <person name="Daum C."/>
            <person name="Floudas D."/>
            <person name="Sun H."/>
            <person name="Yadav J.S."/>
            <person name="Pangilinan J."/>
            <person name="Larsson K.H."/>
            <person name="Matsuura K."/>
            <person name="Barry K."/>
            <person name="Labutti K."/>
            <person name="Kuo R."/>
            <person name="Ohm R.A."/>
            <person name="Bhattacharya S.S."/>
            <person name="Shirouzu T."/>
            <person name="Yoshinaga Y."/>
            <person name="Martin F.M."/>
            <person name="Grigoriev I.V."/>
            <person name="Hibbett D.S."/>
        </authorList>
    </citation>
    <scope>NUCLEOTIDE SEQUENCE [LARGE SCALE GENOMIC DNA]</scope>
    <source>
        <strain evidence="2 3">HHB12733</strain>
    </source>
</reference>
<dbReference type="EMBL" id="KV424141">
    <property type="protein sequence ID" value="KZT50843.1"/>
    <property type="molecule type" value="Genomic_DNA"/>
</dbReference>
<proteinExistence type="predicted"/>
<keyword evidence="3" id="KW-1185">Reference proteome</keyword>
<evidence type="ECO:0000256" key="1">
    <source>
        <dbReference type="SAM" id="SignalP"/>
    </source>
</evidence>
<protein>
    <recommendedName>
        <fullName evidence="4">Extracellular membrane protein CFEM domain-containing protein</fullName>
    </recommendedName>
</protein>
<feature type="chain" id="PRO_5007856038" description="Extracellular membrane protein CFEM domain-containing protein" evidence="1">
    <location>
        <begin position="19"/>
        <end position="183"/>
    </location>
</feature>
<evidence type="ECO:0000313" key="2">
    <source>
        <dbReference type="EMBL" id="KZT50843.1"/>
    </source>
</evidence>
<organism evidence="2 3">
    <name type="scientific">Calocera cornea HHB12733</name>
    <dbReference type="NCBI Taxonomy" id="1353952"/>
    <lineage>
        <taxon>Eukaryota</taxon>
        <taxon>Fungi</taxon>
        <taxon>Dikarya</taxon>
        <taxon>Basidiomycota</taxon>
        <taxon>Agaricomycotina</taxon>
        <taxon>Dacrymycetes</taxon>
        <taxon>Dacrymycetales</taxon>
        <taxon>Dacrymycetaceae</taxon>
        <taxon>Calocera</taxon>
    </lineage>
</organism>
<dbReference type="AlphaFoldDB" id="A0A165CI60"/>
<gene>
    <name evidence="2" type="ORF">CALCODRAFT_504265</name>
</gene>
<accession>A0A165CI60</accession>
<dbReference type="InParanoid" id="A0A165CI60"/>
<sequence length="183" mass="17829">MRPTVLLPLAALPLLALASPAPSLDRPLHDRQAAAPSTAASCASGWQCALPSDTPLTARLSACASTDLTCLCSSLPALSPTCFECFLAASELTYDQYVADCNPFGSSTSGSTVKATGTGNVILGGGANSTGTGTGAGAGGAPTSLAKSAAVPLRPGWTGVGVTGLAAAVVVVVRLAETAVGLA</sequence>
<keyword evidence="1" id="KW-0732">Signal</keyword>
<dbReference type="Proteomes" id="UP000076842">
    <property type="component" value="Unassembled WGS sequence"/>
</dbReference>
<name>A0A165CI60_9BASI</name>